<evidence type="ECO:0000259" key="2">
    <source>
        <dbReference type="Pfam" id="PF23868"/>
    </source>
</evidence>
<dbReference type="PANTHER" id="PTHR38644">
    <property type="entry name" value="EXPRESSED PROTEIN"/>
    <property type="match status" value="1"/>
</dbReference>
<accession>A0AAN7CZ16</accession>
<organism evidence="3 4">
    <name type="scientific">Corynascus novoguineensis</name>
    <dbReference type="NCBI Taxonomy" id="1126955"/>
    <lineage>
        <taxon>Eukaryota</taxon>
        <taxon>Fungi</taxon>
        <taxon>Dikarya</taxon>
        <taxon>Ascomycota</taxon>
        <taxon>Pezizomycotina</taxon>
        <taxon>Sordariomycetes</taxon>
        <taxon>Sordariomycetidae</taxon>
        <taxon>Sordariales</taxon>
        <taxon>Chaetomiaceae</taxon>
        <taxon>Corynascus</taxon>
    </lineage>
</organism>
<reference evidence="3" key="1">
    <citation type="journal article" date="2023" name="Mol. Phylogenet. Evol.">
        <title>Genome-scale phylogeny and comparative genomics of the fungal order Sordariales.</title>
        <authorList>
            <person name="Hensen N."/>
            <person name="Bonometti L."/>
            <person name="Westerberg I."/>
            <person name="Brannstrom I.O."/>
            <person name="Guillou S."/>
            <person name="Cros-Aarteil S."/>
            <person name="Calhoun S."/>
            <person name="Haridas S."/>
            <person name="Kuo A."/>
            <person name="Mondo S."/>
            <person name="Pangilinan J."/>
            <person name="Riley R."/>
            <person name="LaButti K."/>
            <person name="Andreopoulos B."/>
            <person name="Lipzen A."/>
            <person name="Chen C."/>
            <person name="Yan M."/>
            <person name="Daum C."/>
            <person name="Ng V."/>
            <person name="Clum A."/>
            <person name="Steindorff A."/>
            <person name="Ohm R.A."/>
            <person name="Martin F."/>
            <person name="Silar P."/>
            <person name="Natvig D.O."/>
            <person name="Lalanne C."/>
            <person name="Gautier V."/>
            <person name="Ament-Velasquez S.L."/>
            <person name="Kruys A."/>
            <person name="Hutchinson M.I."/>
            <person name="Powell A.J."/>
            <person name="Barry K."/>
            <person name="Miller A.N."/>
            <person name="Grigoriev I.V."/>
            <person name="Debuchy R."/>
            <person name="Gladieux P."/>
            <person name="Hiltunen Thoren M."/>
            <person name="Johannesson H."/>
        </authorList>
    </citation>
    <scope>NUCLEOTIDE SEQUENCE</scope>
    <source>
        <strain evidence="3">CBS 359.72</strain>
    </source>
</reference>
<dbReference type="EMBL" id="MU857608">
    <property type="protein sequence ID" value="KAK4251024.1"/>
    <property type="molecule type" value="Genomic_DNA"/>
</dbReference>
<feature type="compositionally biased region" description="Polar residues" evidence="1">
    <location>
        <begin position="13"/>
        <end position="22"/>
    </location>
</feature>
<sequence length="685" mass="73286">MPPALALGRALSRSRSLQAQPKPSSTCLFCSLVHPFPRSTATVTRTSHLLRARQRRSLAPLISRLRERHQSTDTATTSSSPSSDPRADLHRALADLETHSPDGVSLPRLQLALRNLSEPPGRESIRVALLGVSPTDSTNGATTRKITTTRRLLRLALADPLRPPAAWEARLEETGNDAAGDGDGAGGTHPLVVRVVGTGEGGSMRGNRVEEGEGQRTILKEHVIPEFRISTPLLRGGAELEILVAEAGDALAAAAAAASGDAVDDAVLVPTVDVAATTAGHVAPIGTPVHMALLVGDGVRGAASILALPVLEGEDAILGVANFRRRLATEDVADCPLVAVNIDAASEGLELFRADVGNAMKYEALWTEANVSRISEWLRKSTLSAGDGLTKEPVRNLISSLLRSARAAVQEEETRDLAAELRTKVSPESIAHLDQALAEWAQKAHHELQQQLDAAFTTRPWSKLGWWKLVWRADDVGMVTSELVALRFLPQAEKGIIYLAGRIEEAGVMEGQQGAPLYTGPALPQTSAEHANQATIAPRVVGKWPSHIPFTRNYLQEKTVPALQALAQKLVVQSASLAGLSTALAGLSYLSAFGAYECGAIAALGIALSCRRLQQKWDAAREYWEGEVREEGRKAIRATEASVAEVLDKAGKMPDPQADQGARLEELSKVEEIIERAEEALARMK</sequence>
<evidence type="ECO:0000256" key="1">
    <source>
        <dbReference type="SAM" id="MobiDB-lite"/>
    </source>
</evidence>
<dbReference type="InterPro" id="IPR056196">
    <property type="entry name" value="Mmc1_C"/>
</dbReference>
<name>A0AAN7CZ16_9PEZI</name>
<dbReference type="Proteomes" id="UP001303647">
    <property type="component" value="Unassembled WGS sequence"/>
</dbReference>
<comment type="caution">
    <text evidence="3">The sequence shown here is derived from an EMBL/GenBank/DDBJ whole genome shotgun (WGS) entry which is preliminary data.</text>
</comment>
<dbReference type="Pfam" id="PF23868">
    <property type="entry name" value="Mmc1_C"/>
    <property type="match status" value="1"/>
</dbReference>
<dbReference type="Pfam" id="PF23867">
    <property type="entry name" value="Mmc1_N"/>
    <property type="match status" value="1"/>
</dbReference>
<feature type="compositionally biased region" description="Low complexity" evidence="1">
    <location>
        <begin position="72"/>
        <end position="84"/>
    </location>
</feature>
<evidence type="ECO:0000313" key="3">
    <source>
        <dbReference type="EMBL" id="KAK4251024.1"/>
    </source>
</evidence>
<protein>
    <recommendedName>
        <fullName evidence="2">Mmc1 C-terminal domain-containing protein</fullName>
    </recommendedName>
</protein>
<evidence type="ECO:0000313" key="4">
    <source>
        <dbReference type="Proteomes" id="UP001303647"/>
    </source>
</evidence>
<feature type="domain" description="Mmc1 C-terminal" evidence="2">
    <location>
        <begin position="434"/>
        <end position="633"/>
    </location>
</feature>
<keyword evidence="4" id="KW-1185">Reference proteome</keyword>
<gene>
    <name evidence="3" type="ORF">C7999DRAFT_28340</name>
</gene>
<dbReference type="PANTHER" id="PTHR38644:SF1">
    <property type="entry name" value="EXPRESSED PROTEIN"/>
    <property type="match status" value="1"/>
</dbReference>
<reference evidence="3" key="2">
    <citation type="submission" date="2023-05" db="EMBL/GenBank/DDBJ databases">
        <authorList>
            <consortium name="Lawrence Berkeley National Laboratory"/>
            <person name="Steindorff A."/>
            <person name="Hensen N."/>
            <person name="Bonometti L."/>
            <person name="Westerberg I."/>
            <person name="Brannstrom I.O."/>
            <person name="Guillou S."/>
            <person name="Cros-Aarteil S."/>
            <person name="Calhoun S."/>
            <person name="Haridas S."/>
            <person name="Kuo A."/>
            <person name="Mondo S."/>
            <person name="Pangilinan J."/>
            <person name="Riley R."/>
            <person name="Labutti K."/>
            <person name="Andreopoulos B."/>
            <person name="Lipzen A."/>
            <person name="Chen C."/>
            <person name="Yanf M."/>
            <person name="Daum C."/>
            <person name="Ng V."/>
            <person name="Clum A."/>
            <person name="Ohm R."/>
            <person name="Martin F."/>
            <person name="Silar P."/>
            <person name="Natvig D."/>
            <person name="Lalanne C."/>
            <person name="Gautier V."/>
            <person name="Ament-Velasquez S.L."/>
            <person name="Kruys A."/>
            <person name="Hutchinson M.I."/>
            <person name="Powell A.J."/>
            <person name="Barry K."/>
            <person name="Miller A.N."/>
            <person name="Grigoriev I.V."/>
            <person name="Debuchy R."/>
            <person name="Gladieux P."/>
            <person name="Thoren M.H."/>
            <person name="Johannesson H."/>
        </authorList>
    </citation>
    <scope>NUCLEOTIDE SEQUENCE</scope>
    <source>
        <strain evidence="3">CBS 359.72</strain>
    </source>
</reference>
<proteinExistence type="predicted"/>
<feature type="region of interest" description="Disordered" evidence="1">
    <location>
        <begin position="60"/>
        <end position="87"/>
    </location>
</feature>
<dbReference type="AlphaFoldDB" id="A0AAN7CZ16"/>
<feature type="region of interest" description="Disordered" evidence="1">
    <location>
        <begin position="1"/>
        <end position="22"/>
    </location>
</feature>